<dbReference type="OrthoDB" id="9796789at2"/>
<comment type="caution">
    <text evidence="6">The sequence shown here is derived from an EMBL/GenBank/DDBJ whole genome shotgun (WGS) entry which is preliminary data.</text>
</comment>
<evidence type="ECO:0000256" key="3">
    <source>
        <dbReference type="RuleBase" id="RU362073"/>
    </source>
</evidence>
<sequence length="493" mass="49834">MPVITTNTAANSALRYLNINQSDQTTALNRIASGSKITSASDDAAGLAVSMKLQNDTAVLNQAQTNASHASAMLETADGAMSEIADILERMKVLATSSLSGAVESERANIDAEYQQLISELNDIAANTEFNGTALLDGTYTGSTVEGKTTYVDTATESIAGGASIAAGDTITLTYDSKTIEVTATGGATSIQSDIDAALNAAGYEAGAIKASINTTALVLTEQSTDSKLTAASATIGGSAATVTHTAAVAASKQSTLTLNAGLTGADSNLTAGDKVSFDVNGTTVSFEIANASGGTAPTTASIQTQLDAALTEAGVSANLTATYDATTGSLEIETDAGDTVDLSNGVFTDKDSSSHNSTLDFMVGTSSADIISVSIADMRTSELGASSGTALSSTSVDTSANATKALDVLDAAVADVAEARATLGAQMSRFEYRSDSLATTEENLDAAQSAITDADVAEEQANLSSAQVLTNAAIAALSQANEMPQDLMRLFN</sequence>
<evidence type="ECO:0000313" key="7">
    <source>
        <dbReference type="Proteomes" id="UP000321567"/>
    </source>
</evidence>
<dbReference type="PANTHER" id="PTHR42792:SF2">
    <property type="entry name" value="FLAGELLIN"/>
    <property type="match status" value="1"/>
</dbReference>
<evidence type="ECO:0000313" key="6">
    <source>
        <dbReference type="EMBL" id="GEO80342.1"/>
    </source>
</evidence>
<keyword evidence="3" id="KW-0964">Secreted</keyword>
<comment type="function">
    <text evidence="3">Flagellin is the subunit protein which polymerizes to form the filaments of bacterial flagella.</text>
</comment>
<comment type="subcellular location">
    <subcellularLocation>
        <location evidence="3">Secreted</location>
    </subcellularLocation>
    <subcellularLocation>
        <location evidence="3">Bacterial flagellum</location>
    </subcellularLocation>
</comment>
<dbReference type="Pfam" id="PF00700">
    <property type="entry name" value="Flagellin_C"/>
    <property type="match status" value="1"/>
</dbReference>
<organism evidence="6 7">
    <name type="scientific">Pararhodospirillum oryzae</name>
    <dbReference type="NCBI Taxonomy" id="478448"/>
    <lineage>
        <taxon>Bacteria</taxon>
        <taxon>Pseudomonadati</taxon>
        <taxon>Pseudomonadota</taxon>
        <taxon>Alphaproteobacteria</taxon>
        <taxon>Rhodospirillales</taxon>
        <taxon>Rhodospirillaceae</taxon>
        <taxon>Pararhodospirillum</taxon>
    </lineage>
</organism>
<accession>A0A512H4G6</accession>
<dbReference type="PRINTS" id="PR00207">
    <property type="entry name" value="FLAGELLIN"/>
</dbReference>
<dbReference type="EMBL" id="BJZO01000007">
    <property type="protein sequence ID" value="GEO80342.1"/>
    <property type="molecule type" value="Genomic_DNA"/>
</dbReference>
<protein>
    <recommendedName>
        <fullName evidence="3">Flagellin</fullName>
    </recommendedName>
</protein>
<evidence type="ECO:0000256" key="2">
    <source>
        <dbReference type="ARBA" id="ARBA00023143"/>
    </source>
</evidence>
<evidence type="ECO:0000259" key="4">
    <source>
        <dbReference type="Pfam" id="PF00669"/>
    </source>
</evidence>
<feature type="domain" description="Flagellin C-terminal" evidence="5">
    <location>
        <begin position="407"/>
        <end position="492"/>
    </location>
</feature>
<proteinExistence type="inferred from homology"/>
<feature type="domain" description="Flagellin N-terminal" evidence="4">
    <location>
        <begin position="4"/>
        <end position="141"/>
    </location>
</feature>
<dbReference type="InterPro" id="IPR001029">
    <property type="entry name" value="Flagellin_N"/>
</dbReference>
<dbReference type="GO" id="GO:0005576">
    <property type="term" value="C:extracellular region"/>
    <property type="evidence" value="ECO:0007669"/>
    <property type="project" value="UniProtKB-SubCell"/>
</dbReference>
<keyword evidence="2 3" id="KW-0975">Bacterial flagellum</keyword>
<dbReference type="Gene3D" id="6.10.10.10">
    <property type="entry name" value="Flagellar export chaperone, C-terminal domain"/>
    <property type="match status" value="1"/>
</dbReference>
<dbReference type="GO" id="GO:0005198">
    <property type="term" value="F:structural molecule activity"/>
    <property type="evidence" value="ECO:0007669"/>
    <property type="project" value="UniProtKB-UniRule"/>
</dbReference>
<dbReference type="SUPFAM" id="SSF64518">
    <property type="entry name" value="Phase 1 flagellin"/>
    <property type="match status" value="1"/>
</dbReference>
<dbReference type="PANTHER" id="PTHR42792">
    <property type="entry name" value="FLAGELLIN"/>
    <property type="match status" value="1"/>
</dbReference>
<evidence type="ECO:0000259" key="5">
    <source>
        <dbReference type="Pfam" id="PF00700"/>
    </source>
</evidence>
<name>A0A512H4G6_9PROT</name>
<dbReference type="InterPro" id="IPR042187">
    <property type="entry name" value="Flagellin_C_sub2"/>
</dbReference>
<dbReference type="Proteomes" id="UP000321567">
    <property type="component" value="Unassembled WGS sequence"/>
</dbReference>
<keyword evidence="7" id="KW-1185">Reference proteome</keyword>
<dbReference type="GO" id="GO:0009288">
    <property type="term" value="C:bacterial-type flagellum"/>
    <property type="evidence" value="ECO:0007669"/>
    <property type="project" value="UniProtKB-SubCell"/>
</dbReference>
<gene>
    <name evidence="6" type="ORF">ROR02_04730</name>
</gene>
<dbReference type="RefSeq" id="WP_147162404.1">
    <property type="nucleotide sequence ID" value="NZ_BJZO01000007.1"/>
</dbReference>
<reference evidence="6 7" key="1">
    <citation type="submission" date="2019-07" db="EMBL/GenBank/DDBJ databases">
        <title>Whole genome shotgun sequence of Rhodospirillum oryzae NBRC 107573.</title>
        <authorList>
            <person name="Hosoyama A."/>
            <person name="Uohara A."/>
            <person name="Ohji S."/>
            <person name="Ichikawa N."/>
        </authorList>
    </citation>
    <scope>NUCLEOTIDE SEQUENCE [LARGE SCALE GENOMIC DNA]</scope>
    <source>
        <strain evidence="6 7">NBRC 107573</strain>
    </source>
</reference>
<dbReference type="Pfam" id="PF00669">
    <property type="entry name" value="Flagellin_N"/>
    <property type="match status" value="1"/>
</dbReference>
<evidence type="ECO:0000256" key="1">
    <source>
        <dbReference type="ARBA" id="ARBA00005709"/>
    </source>
</evidence>
<dbReference type="InterPro" id="IPR046358">
    <property type="entry name" value="Flagellin_C"/>
</dbReference>
<comment type="similarity">
    <text evidence="1 3">Belongs to the bacterial flagellin family.</text>
</comment>
<dbReference type="AlphaFoldDB" id="A0A512H4G6"/>
<dbReference type="Gene3D" id="1.20.1330.10">
    <property type="entry name" value="f41 fragment of flagellin, N-terminal domain"/>
    <property type="match status" value="2"/>
</dbReference>
<dbReference type="InterPro" id="IPR001492">
    <property type="entry name" value="Flagellin"/>
</dbReference>